<dbReference type="KEGG" id="sact:DMT42_18400"/>
<protein>
    <submittedName>
        <fullName evidence="1">Uncharacterized protein</fullName>
    </submittedName>
</protein>
<dbReference type="Proteomes" id="UP000247634">
    <property type="component" value="Chromosome"/>
</dbReference>
<organism evidence="1 2">
    <name type="scientific">Streptomyces actuosus</name>
    <dbReference type="NCBI Taxonomy" id="1885"/>
    <lineage>
        <taxon>Bacteria</taxon>
        <taxon>Bacillati</taxon>
        <taxon>Actinomycetota</taxon>
        <taxon>Actinomycetes</taxon>
        <taxon>Kitasatosporales</taxon>
        <taxon>Streptomycetaceae</taxon>
        <taxon>Streptomyces</taxon>
    </lineage>
</organism>
<dbReference type="EMBL" id="CP029788">
    <property type="protein sequence ID" value="AWT44093.1"/>
    <property type="molecule type" value="Genomic_DNA"/>
</dbReference>
<evidence type="ECO:0000313" key="1">
    <source>
        <dbReference type="EMBL" id="AWT44093.1"/>
    </source>
</evidence>
<evidence type="ECO:0000313" key="2">
    <source>
        <dbReference type="Proteomes" id="UP000247634"/>
    </source>
</evidence>
<keyword evidence="2" id="KW-1185">Reference proteome</keyword>
<accession>A0A2U9P3L3</accession>
<proteinExistence type="predicted"/>
<gene>
    <name evidence="1" type="ORF">DMT42_18400</name>
</gene>
<dbReference type="AlphaFoldDB" id="A0A2U9P3L3"/>
<dbReference type="OrthoDB" id="4546481at2"/>
<name>A0A2U9P3L3_STRAS</name>
<sequence>MQSRSQQKLREHRERAALKAVEAELGDLRSVDGTPLRPGEEPEWVAEAIEWAFSVHTDPTDRLPDDASPQHLDAWLDRLLSTNGLTGRLHVRTHLSIHPWLALDAPVLGWTARLRNAIEEPWMFLSGAFDTLLIVSEAEYFYEAYVCHRPA</sequence>
<reference evidence="1 2" key="1">
    <citation type="submission" date="2018-06" db="EMBL/GenBank/DDBJ databases">
        <title>The complete genome sequence of a nosiheptide producer Streptomyces actuosus ATCC 25421: deducing the ability of producing a new class III lantibiotics.</title>
        <authorList>
            <person name="Liu W."/>
            <person name="Sun F."/>
            <person name="Hu Y."/>
        </authorList>
    </citation>
    <scope>NUCLEOTIDE SEQUENCE [LARGE SCALE GENOMIC DNA]</scope>
    <source>
        <strain evidence="1 2">ATCC 25421</strain>
    </source>
</reference>
<dbReference type="RefSeq" id="WP_110629001.1">
    <property type="nucleotide sequence ID" value="NZ_CP029788.1"/>
</dbReference>